<organism evidence="2">
    <name type="scientific">Schlesneria paludicola</name>
    <dbReference type="NCBI Taxonomy" id="360056"/>
    <lineage>
        <taxon>Bacteria</taxon>
        <taxon>Pseudomonadati</taxon>
        <taxon>Planctomycetota</taxon>
        <taxon>Planctomycetia</taxon>
        <taxon>Planctomycetales</taxon>
        <taxon>Planctomycetaceae</taxon>
        <taxon>Schlesneria</taxon>
    </lineage>
</organism>
<dbReference type="PANTHER" id="PTHR34547">
    <property type="entry name" value="YACP-LIKE NYN DOMAIN PROTEIN"/>
    <property type="match status" value="1"/>
</dbReference>
<dbReference type="InterPro" id="IPR010298">
    <property type="entry name" value="YacP-like"/>
</dbReference>
<proteinExistence type="predicted"/>
<sequence>MSRTLEPRVCPLPSGSSGGYDEVMSVPFLLIDGYNLLHAAGLARPRYGPGDLERARHRLVAMLCEKLTPAEQSRCTVVFDAQNAPADVQREARQHEILVLFAAPGQDADTVIESLIAKHPAAKQLIVVSSDHRLHKAAKRRGGRPVDSEPFWERLRSRPDARKALAPPQTAFPARDPTAGSTAEWLREFGAVDVDQLAAEVQAEEQTRAAATDPWQQNLAALEQVLDDPDQLNRWLGDGSSPRRRTRG</sequence>
<evidence type="ECO:0008006" key="3">
    <source>
        <dbReference type="Google" id="ProtNLM"/>
    </source>
</evidence>
<dbReference type="Pfam" id="PF05991">
    <property type="entry name" value="NYN_YacP"/>
    <property type="match status" value="1"/>
</dbReference>
<evidence type="ECO:0000313" key="2">
    <source>
        <dbReference type="EMBL" id="HEN16409.1"/>
    </source>
</evidence>
<evidence type="ECO:0000256" key="1">
    <source>
        <dbReference type="SAM" id="MobiDB-lite"/>
    </source>
</evidence>
<feature type="region of interest" description="Disordered" evidence="1">
    <location>
        <begin position="229"/>
        <end position="248"/>
    </location>
</feature>
<name>A0A7C2NZ98_9PLAN</name>
<dbReference type="AlphaFoldDB" id="A0A7C2NZ98"/>
<dbReference type="PANTHER" id="PTHR34547:SF1">
    <property type="entry name" value="YACP-LIKE NYN DOMAIN PROTEIN"/>
    <property type="match status" value="1"/>
</dbReference>
<accession>A0A7C2NZ98</accession>
<comment type="caution">
    <text evidence="2">The sequence shown here is derived from an EMBL/GenBank/DDBJ whole genome shotgun (WGS) entry which is preliminary data.</text>
</comment>
<protein>
    <recommendedName>
        <fullName evidence="3">NYN domain-containing protein</fullName>
    </recommendedName>
</protein>
<dbReference type="EMBL" id="DSOK01000364">
    <property type="protein sequence ID" value="HEN16409.1"/>
    <property type="molecule type" value="Genomic_DNA"/>
</dbReference>
<gene>
    <name evidence="2" type="ORF">ENQ76_13180</name>
</gene>
<reference evidence="2" key="1">
    <citation type="journal article" date="2020" name="mSystems">
        <title>Genome- and Community-Level Interaction Insights into Carbon Utilization and Element Cycling Functions of Hydrothermarchaeota in Hydrothermal Sediment.</title>
        <authorList>
            <person name="Zhou Z."/>
            <person name="Liu Y."/>
            <person name="Xu W."/>
            <person name="Pan J."/>
            <person name="Luo Z.H."/>
            <person name="Li M."/>
        </authorList>
    </citation>
    <scope>NUCLEOTIDE SEQUENCE [LARGE SCALE GENOMIC DNA]</scope>
    <source>
        <strain evidence="2">SpSt-339</strain>
    </source>
</reference>